<reference evidence="2" key="1">
    <citation type="submission" date="2017-03" db="EMBL/GenBank/DDBJ databases">
        <title>Phytopthora megakarya and P. palmivora, two closely related causual agents of cacao black pod achieved similar genome size and gene model numbers by different mechanisms.</title>
        <authorList>
            <person name="Ali S."/>
            <person name="Shao J."/>
            <person name="Larry D.J."/>
            <person name="Kronmiller B."/>
            <person name="Shen D."/>
            <person name="Strem M.D."/>
            <person name="Melnick R.L."/>
            <person name="Guiltinan M.J."/>
            <person name="Tyler B.M."/>
            <person name="Meinhardt L.W."/>
            <person name="Bailey B.A."/>
        </authorList>
    </citation>
    <scope>NUCLEOTIDE SEQUENCE [LARGE SCALE GENOMIC DNA]</scope>
    <source>
        <strain evidence="2">zdho120</strain>
    </source>
</reference>
<dbReference type="OrthoDB" id="120967at2759"/>
<dbReference type="EMBL" id="NBNE01019435">
    <property type="protein sequence ID" value="OWY91814.1"/>
    <property type="molecule type" value="Genomic_DNA"/>
</dbReference>
<name>A0A225UFG0_9STRA</name>
<organism evidence="1 2">
    <name type="scientific">Phytophthora megakarya</name>
    <dbReference type="NCBI Taxonomy" id="4795"/>
    <lineage>
        <taxon>Eukaryota</taxon>
        <taxon>Sar</taxon>
        <taxon>Stramenopiles</taxon>
        <taxon>Oomycota</taxon>
        <taxon>Peronosporomycetes</taxon>
        <taxon>Peronosporales</taxon>
        <taxon>Peronosporaceae</taxon>
        <taxon>Phytophthora</taxon>
    </lineage>
</organism>
<evidence type="ECO:0000313" key="2">
    <source>
        <dbReference type="Proteomes" id="UP000198211"/>
    </source>
</evidence>
<comment type="caution">
    <text evidence="1">The sequence shown here is derived from an EMBL/GenBank/DDBJ whole genome shotgun (WGS) entry which is preliminary data.</text>
</comment>
<proteinExistence type="predicted"/>
<dbReference type="Proteomes" id="UP000198211">
    <property type="component" value="Unassembled WGS sequence"/>
</dbReference>
<protein>
    <recommendedName>
        <fullName evidence="3">PX domain-containing protein</fullName>
    </recommendedName>
</protein>
<keyword evidence="2" id="KW-1185">Reference proteome</keyword>
<accession>A0A225UFG0</accession>
<dbReference type="AlphaFoldDB" id="A0A225UFG0"/>
<sequence>MLRRAPSPPPGAPGPATNLKTLLHTPIAEPEMVVWLRDLTLDMRTSHKGQNVRFELLVRHKHPKFQLSVEAASWTQSRPFSEYSTLRKNLLRELQPGHSCSAECKWLYTVVKQHFPKPKKVFSPSPSVKMERQRAALLRVMTTIQSTLVNHGNHSCKVLMGEVLSIFSTFLVGDRASIARTSLVLPAPFRQGLLSLPNIVGRRLASLRTLSRVRR</sequence>
<evidence type="ECO:0008006" key="3">
    <source>
        <dbReference type="Google" id="ProtNLM"/>
    </source>
</evidence>
<gene>
    <name evidence="1" type="ORF">PHMEG_00039449</name>
</gene>
<evidence type="ECO:0000313" key="1">
    <source>
        <dbReference type="EMBL" id="OWY91814.1"/>
    </source>
</evidence>